<proteinExistence type="predicted"/>
<evidence type="ECO:0000259" key="5">
    <source>
        <dbReference type="Pfam" id="PF01266"/>
    </source>
</evidence>
<dbReference type="SUPFAM" id="SSF54373">
    <property type="entry name" value="FAD-linked reductases, C-terminal domain"/>
    <property type="match status" value="1"/>
</dbReference>
<dbReference type="PANTHER" id="PTHR10961:SF7">
    <property type="entry name" value="FAD DEPENDENT OXIDOREDUCTASE DOMAIN-CONTAINING PROTEIN"/>
    <property type="match status" value="1"/>
</dbReference>
<evidence type="ECO:0000313" key="6">
    <source>
        <dbReference type="EMBL" id="MFC0178678.1"/>
    </source>
</evidence>
<sequence length="392" mass="43601">MASELNELGDMKKEYDLIIIGTGSVGSAAGYYSAKAGLKVLMVDEFMPPHQHGSHHGETRIMRQAYGEGDEYVPMLLQAQKLWLGLKDYVKHTSGIPIFEQCGVLNAGPSNALFITQAIKSANKYALEVEVKDAKTCKKIWPELQLPENYSAVYEPNAGVLFCENIIESYLELSKQVEAEHAFNCKVFAVETSESGVQVKTSQGDFFASKAIVTAGTWVREIFPNLPITPIRRVFAWHQADGRFSYLNNFPAFTIEDEHGEAYYGFPAVDNALKIGKHIEWEIMHSREDRVPFGSKISDGSALLKFLKRFLPGVGGCLMGKSCSYDMTSDGHFIIDTLDEQKKIMLISGLSGHGFKFASVLGEIGSSFARNEPIPYDLSFFSLKRFTEQQKG</sequence>
<dbReference type="SUPFAM" id="SSF51905">
    <property type="entry name" value="FAD/NAD(P)-binding domain"/>
    <property type="match status" value="1"/>
</dbReference>
<reference evidence="6 7" key="1">
    <citation type="submission" date="2024-09" db="EMBL/GenBank/DDBJ databases">
        <authorList>
            <person name="Sun Q."/>
            <person name="Mori K."/>
        </authorList>
    </citation>
    <scope>NUCLEOTIDE SEQUENCE [LARGE SCALE GENOMIC DNA]</scope>
    <source>
        <strain evidence="6 7">CCM 8545</strain>
    </source>
</reference>
<evidence type="ECO:0000256" key="2">
    <source>
        <dbReference type="ARBA" id="ARBA00022630"/>
    </source>
</evidence>
<dbReference type="InterPro" id="IPR045170">
    <property type="entry name" value="MTOX"/>
</dbReference>
<dbReference type="EMBL" id="JBHLXE010000013">
    <property type="protein sequence ID" value="MFC0178678.1"/>
    <property type="molecule type" value="Genomic_DNA"/>
</dbReference>
<dbReference type="EC" id="1.5.3.2" evidence="6"/>
<evidence type="ECO:0000313" key="7">
    <source>
        <dbReference type="Proteomes" id="UP001589758"/>
    </source>
</evidence>
<keyword evidence="2" id="KW-0285">Flavoprotein</keyword>
<evidence type="ECO:0000256" key="1">
    <source>
        <dbReference type="ARBA" id="ARBA00001974"/>
    </source>
</evidence>
<dbReference type="InterPro" id="IPR036188">
    <property type="entry name" value="FAD/NAD-bd_sf"/>
</dbReference>
<protein>
    <submittedName>
        <fullName evidence="6">N-methyl-L-tryptophan oxidase</fullName>
        <ecNumber evidence="6">1.5.3.2</ecNumber>
    </submittedName>
</protein>
<dbReference type="PANTHER" id="PTHR10961">
    <property type="entry name" value="PEROXISOMAL SARCOSINE OXIDASE"/>
    <property type="match status" value="1"/>
</dbReference>
<organism evidence="6 7">
    <name type="scientific">Thorsellia kenyensis</name>
    <dbReference type="NCBI Taxonomy" id="1549888"/>
    <lineage>
        <taxon>Bacteria</taxon>
        <taxon>Pseudomonadati</taxon>
        <taxon>Pseudomonadota</taxon>
        <taxon>Gammaproteobacteria</taxon>
        <taxon>Enterobacterales</taxon>
        <taxon>Thorselliaceae</taxon>
        <taxon>Thorsellia</taxon>
    </lineage>
</organism>
<dbReference type="GO" id="GO:0050131">
    <property type="term" value="F:N-methyl-L-amino-acid oxidase activity"/>
    <property type="evidence" value="ECO:0007669"/>
    <property type="project" value="UniProtKB-EC"/>
</dbReference>
<accession>A0ABV6CBM7</accession>
<name>A0ABV6CBM7_9GAMM</name>
<comment type="caution">
    <text evidence="6">The sequence shown here is derived from an EMBL/GenBank/DDBJ whole genome shotgun (WGS) entry which is preliminary data.</text>
</comment>
<dbReference type="Gene3D" id="3.50.50.60">
    <property type="entry name" value="FAD/NAD(P)-binding domain"/>
    <property type="match status" value="1"/>
</dbReference>
<evidence type="ECO:0000256" key="4">
    <source>
        <dbReference type="ARBA" id="ARBA00023002"/>
    </source>
</evidence>
<dbReference type="RefSeq" id="WP_385875533.1">
    <property type="nucleotide sequence ID" value="NZ_JBHLXE010000013.1"/>
</dbReference>
<feature type="domain" description="FAD dependent oxidoreductase" evidence="5">
    <location>
        <begin position="16"/>
        <end position="364"/>
    </location>
</feature>
<dbReference type="NCBIfam" id="NF008425">
    <property type="entry name" value="PRK11259.1"/>
    <property type="match status" value="1"/>
</dbReference>
<dbReference type="Pfam" id="PF01266">
    <property type="entry name" value="DAO"/>
    <property type="match status" value="1"/>
</dbReference>
<dbReference type="Proteomes" id="UP001589758">
    <property type="component" value="Unassembled WGS sequence"/>
</dbReference>
<gene>
    <name evidence="6" type="primary">solA</name>
    <name evidence="6" type="ORF">ACFFIT_00930</name>
</gene>
<comment type="cofactor">
    <cofactor evidence="1">
        <name>FAD</name>
        <dbReference type="ChEBI" id="CHEBI:57692"/>
    </cofactor>
</comment>
<dbReference type="Gene3D" id="3.30.9.10">
    <property type="entry name" value="D-Amino Acid Oxidase, subunit A, domain 2"/>
    <property type="match status" value="1"/>
</dbReference>
<keyword evidence="7" id="KW-1185">Reference proteome</keyword>
<keyword evidence="4 6" id="KW-0560">Oxidoreductase</keyword>
<keyword evidence="3" id="KW-0274">FAD</keyword>
<dbReference type="InterPro" id="IPR006076">
    <property type="entry name" value="FAD-dep_OxRdtase"/>
</dbReference>
<evidence type="ECO:0000256" key="3">
    <source>
        <dbReference type="ARBA" id="ARBA00022827"/>
    </source>
</evidence>